<evidence type="ECO:0000313" key="16">
    <source>
        <dbReference type="EMBL" id="JAV41474.1"/>
    </source>
</evidence>
<gene>
    <name evidence="16" type="primary">NRADD</name>
    <name evidence="17 19" type="synonym">LOC109689469</name>
</gene>
<evidence type="ECO:0000259" key="15">
    <source>
        <dbReference type="PROSITE" id="PS50017"/>
    </source>
</evidence>
<dbReference type="PANTHER" id="PTHR46605">
    <property type="entry name" value="TUMOR NECROSIS FACTOR RECEPTOR"/>
    <property type="match status" value="1"/>
</dbReference>
<evidence type="ECO:0000256" key="13">
    <source>
        <dbReference type="SAM" id="MobiDB-lite"/>
    </source>
</evidence>
<evidence type="ECO:0000313" key="17">
    <source>
        <dbReference type="Ensembl" id="ENSCCNP00000007459.1"/>
    </source>
</evidence>
<reference evidence="16" key="1">
    <citation type="journal article" date="2017" name="G3 (Bethesda)">
        <title>De Novo Genome and Transcriptome Assembly of the Canadian Beaver (Castor canadensis).</title>
        <authorList>
            <person name="Lok S."/>
            <person name="Paton T.A."/>
            <person name="Wang Z."/>
            <person name="Kaur G."/>
            <person name="Walker S."/>
            <person name="Yuen R.K."/>
            <person name="Sung W.W."/>
            <person name="Whitney J."/>
            <person name="Buchanan J.A."/>
            <person name="Trost B."/>
            <person name="Singh N."/>
            <person name="Apresto B."/>
            <person name="Chen N."/>
            <person name="Coole M."/>
            <person name="Dawson T.J."/>
            <person name="Ho K.Y."/>
            <person name="Hu Z."/>
            <person name="Pullenayegum S."/>
            <person name="Samler K."/>
            <person name="Shipstone A."/>
            <person name="Tsoi F."/>
            <person name="Wang T."/>
            <person name="Pereira S.L."/>
            <person name="Rostami P."/>
            <person name="Ryan C.A."/>
            <person name="Tong A.H."/>
            <person name="Ng K."/>
            <person name="Sundaravadanam Y."/>
            <person name="Simpson J.T."/>
            <person name="Lim B.K."/>
            <person name="Engstrom M.D."/>
            <person name="Dutton C.J."/>
            <person name="Kerr K.C."/>
            <person name="Franke M."/>
            <person name="Rapley W."/>
            <person name="Wintle R.F."/>
            <person name="Scherer S.W."/>
        </authorList>
    </citation>
    <scope>NUCLEOTIDE SEQUENCE</scope>
    <source>
        <strain evidence="16">Ward</strain>
        <tissue evidence="16">Leukocyte</tissue>
    </source>
</reference>
<evidence type="ECO:0000256" key="11">
    <source>
        <dbReference type="ARBA" id="ARBA00079911"/>
    </source>
</evidence>
<dbReference type="PROSITE" id="PS50017">
    <property type="entry name" value="DEATH_DOMAIN"/>
    <property type="match status" value="1"/>
</dbReference>
<dbReference type="GO" id="GO:0048406">
    <property type="term" value="F:nerve growth factor binding"/>
    <property type="evidence" value="ECO:0007669"/>
    <property type="project" value="TreeGrafter"/>
</dbReference>
<reference evidence="19" key="3">
    <citation type="submission" date="2025-04" db="UniProtKB">
        <authorList>
            <consortium name="RefSeq"/>
        </authorList>
    </citation>
    <scope>IDENTIFICATION</scope>
    <source>
        <tissue evidence="19">Leukocyte</tissue>
    </source>
</reference>
<dbReference type="GO" id="GO:0005886">
    <property type="term" value="C:plasma membrane"/>
    <property type="evidence" value="ECO:0007669"/>
    <property type="project" value="UniProtKB-SubCell"/>
</dbReference>
<evidence type="ECO:0000256" key="2">
    <source>
        <dbReference type="ARBA" id="ARBA00004361"/>
    </source>
</evidence>
<dbReference type="FunFam" id="1.10.533.10:FF:000140">
    <property type="entry name" value="Death domain-containing membrane protein NRADD"/>
    <property type="match status" value="1"/>
</dbReference>
<dbReference type="Proteomes" id="UP001732720">
    <property type="component" value="Chromosome 17"/>
</dbReference>
<dbReference type="GO" id="GO:0015026">
    <property type="term" value="F:coreceptor activity"/>
    <property type="evidence" value="ECO:0007669"/>
    <property type="project" value="TreeGrafter"/>
</dbReference>
<evidence type="ECO:0000256" key="1">
    <source>
        <dbReference type="ARBA" id="ARBA00004123"/>
    </source>
</evidence>
<dbReference type="GO" id="GO:0006915">
    <property type="term" value="P:apoptotic process"/>
    <property type="evidence" value="ECO:0007669"/>
    <property type="project" value="UniProtKB-KW"/>
</dbReference>
<dbReference type="Gene3D" id="1.10.533.10">
    <property type="entry name" value="Death Domain, Fas"/>
    <property type="match status" value="1"/>
</dbReference>
<dbReference type="SMART" id="SM00005">
    <property type="entry name" value="DEATH"/>
    <property type="match status" value="1"/>
</dbReference>
<sequence length="231" mass="24991">MVHNSSHSKGVVYADKTLREQDRDREGVWVGAEGAWAPNTSSLFPPEPPETSGSIIPVYCALLATVVLGLLAYVAFKCWRSHKQRQQLAKVRTAELGGFDRDQRHGDGSVSLDCPTGLEPGASSQGTHPDLGCRLYLHLPRQQQEEAERLLEVLGEPDKGWRGLASHLGYKAEALETMACSQVPAHTLLKDWAAQEGSRATLRVLEDALAAIGREDVVQVLGASAEGCSVV</sequence>
<keyword evidence="8" id="KW-0325">Glycoprotein</keyword>
<dbReference type="OrthoDB" id="10061577at2759"/>
<proteinExistence type="predicted"/>
<feature type="region of interest" description="Disordered" evidence="13">
    <location>
        <begin position="99"/>
        <end position="127"/>
    </location>
</feature>
<evidence type="ECO:0000256" key="4">
    <source>
        <dbReference type="ARBA" id="ARBA00022692"/>
    </source>
</evidence>
<dbReference type="GO" id="GO:0005634">
    <property type="term" value="C:nucleus"/>
    <property type="evidence" value="ECO:0007669"/>
    <property type="project" value="UniProtKB-SubCell"/>
</dbReference>
<organism evidence="16">
    <name type="scientific">Castor canadensis</name>
    <name type="common">American beaver</name>
    <dbReference type="NCBI Taxonomy" id="51338"/>
    <lineage>
        <taxon>Eukaryota</taxon>
        <taxon>Metazoa</taxon>
        <taxon>Chordata</taxon>
        <taxon>Craniata</taxon>
        <taxon>Vertebrata</taxon>
        <taxon>Euteleostomi</taxon>
        <taxon>Mammalia</taxon>
        <taxon>Eutheria</taxon>
        <taxon>Euarchontoglires</taxon>
        <taxon>Glires</taxon>
        <taxon>Rodentia</taxon>
        <taxon>Castorimorpha</taxon>
        <taxon>Castoridae</taxon>
        <taxon>Castor</taxon>
    </lineage>
</organism>
<accession>A0A250YD39</accession>
<dbReference type="Pfam" id="PF18422">
    <property type="entry name" value="TNFR_16_TM"/>
    <property type="match status" value="1"/>
</dbReference>
<dbReference type="GO" id="GO:0005035">
    <property type="term" value="F:death receptor activity"/>
    <property type="evidence" value="ECO:0007669"/>
    <property type="project" value="TreeGrafter"/>
</dbReference>
<dbReference type="InterPro" id="IPR041448">
    <property type="entry name" value="TNFR16_TM"/>
</dbReference>
<keyword evidence="6 14" id="KW-1133">Transmembrane helix</keyword>
<keyword evidence="5" id="KW-0053">Apoptosis</keyword>
<dbReference type="PANTHER" id="PTHR46605:SF1">
    <property type="entry name" value="DEATH DOMAIN-CONTAINING MEMBRANE PROTEIN NRADD"/>
    <property type="match status" value="1"/>
</dbReference>
<evidence type="ECO:0000313" key="18">
    <source>
        <dbReference type="Proteomes" id="UP001732720"/>
    </source>
</evidence>
<evidence type="ECO:0000256" key="9">
    <source>
        <dbReference type="ARBA" id="ARBA00023242"/>
    </source>
</evidence>
<comment type="subcellular location">
    <subcellularLocation>
        <location evidence="2">Cell membrane</location>
        <topology evidence="2">Single-pass type III membrane protein</topology>
    </subcellularLocation>
    <subcellularLocation>
        <location evidence="1">Nucleus</location>
    </subcellularLocation>
</comment>
<feature type="domain" description="Death" evidence="15">
    <location>
        <begin position="161"/>
        <end position="225"/>
    </location>
</feature>
<dbReference type="RefSeq" id="XP_020023929.1">
    <property type="nucleotide sequence ID" value="XM_020168340.1"/>
</dbReference>
<keyword evidence="9" id="KW-0539">Nucleus</keyword>
<evidence type="ECO:0000256" key="10">
    <source>
        <dbReference type="ARBA" id="ARBA00071339"/>
    </source>
</evidence>
<dbReference type="GO" id="GO:0120025">
    <property type="term" value="C:plasma membrane bounded cell projection"/>
    <property type="evidence" value="ECO:0007669"/>
    <property type="project" value="UniProtKB-ARBA"/>
</dbReference>
<dbReference type="KEGG" id="ccan:109689469"/>
<evidence type="ECO:0000256" key="8">
    <source>
        <dbReference type="ARBA" id="ARBA00023180"/>
    </source>
</evidence>
<evidence type="ECO:0000256" key="3">
    <source>
        <dbReference type="ARBA" id="ARBA00022475"/>
    </source>
</evidence>
<dbReference type="InterPro" id="IPR052302">
    <property type="entry name" value="Neurotrophin_rcpt-DD"/>
</dbReference>
<evidence type="ECO:0000256" key="5">
    <source>
        <dbReference type="ARBA" id="ARBA00022703"/>
    </source>
</evidence>
<dbReference type="GO" id="GO:0007266">
    <property type="term" value="P:Rho protein signal transduction"/>
    <property type="evidence" value="ECO:0007669"/>
    <property type="project" value="TreeGrafter"/>
</dbReference>
<dbReference type="Pfam" id="PF00531">
    <property type="entry name" value="Death"/>
    <property type="match status" value="1"/>
</dbReference>
<dbReference type="InterPro" id="IPR011029">
    <property type="entry name" value="DEATH-like_dom_sf"/>
</dbReference>
<dbReference type="InterPro" id="IPR000488">
    <property type="entry name" value="Death_dom"/>
</dbReference>
<reference evidence="17" key="2">
    <citation type="submission" date="2023-09" db="UniProtKB">
        <authorList>
            <consortium name="Ensembl"/>
        </authorList>
    </citation>
    <scope>IDENTIFICATION</scope>
</reference>
<dbReference type="Gene3D" id="6.10.250.1780">
    <property type="match status" value="1"/>
</dbReference>
<keyword evidence="18" id="KW-1185">Reference proteome</keyword>
<protein>
    <recommendedName>
        <fullName evidence="10">Death domain-containing membrane protein NRADD</fullName>
    </recommendedName>
    <alternativeName>
        <fullName evidence="11">Neurotrophin receptor homolog-2</fullName>
    </alternativeName>
    <alternativeName>
        <fullName evidence="12">Neurotrophin receptor-alike death domain protein</fullName>
    </alternativeName>
</protein>
<evidence type="ECO:0000256" key="6">
    <source>
        <dbReference type="ARBA" id="ARBA00022989"/>
    </source>
</evidence>
<dbReference type="AlphaFoldDB" id="A0A250YD39"/>
<keyword evidence="7 14" id="KW-0472">Membrane</keyword>
<keyword evidence="4 14" id="KW-0812">Transmembrane</keyword>
<feature type="transmembrane region" description="Helical" evidence="14">
    <location>
        <begin position="55"/>
        <end position="76"/>
    </location>
</feature>
<name>A0A250YD39_CASCN</name>
<dbReference type="GO" id="GO:0031252">
    <property type="term" value="C:cell leading edge"/>
    <property type="evidence" value="ECO:0007669"/>
    <property type="project" value="UniProtKB-ARBA"/>
</dbReference>
<evidence type="ECO:0000256" key="7">
    <source>
        <dbReference type="ARBA" id="ARBA00023136"/>
    </source>
</evidence>
<evidence type="ECO:0000256" key="14">
    <source>
        <dbReference type="SAM" id="Phobius"/>
    </source>
</evidence>
<keyword evidence="3" id="KW-1003">Cell membrane</keyword>
<dbReference type="SUPFAM" id="SSF47986">
    <property type="entry name" value="DEATH domain"/>
    <property type="match status" value="1"/>
</dbReference>
<dbReference type="GeneID" id="109689469"/>
<evidence type="ECO:0000256" key="12">
    <source>
        <dbReference type="ARBA" id="ARBA00081527"/>
    </source>
</evidence>
<dbReference type="GO" id="GO:0009986">
    <property type="term" value="C:cell surface"/>
    <property type="evidence" value="ECO:0007669"/>
    <property type="project" value="TreeGrafter"/>
</dbReference>
<evidence type="ECO:0000313" key="19">
    <source>
        <dbReference type="RefSeq" id="XP_020023929.1"/>
    </source>
</evidence>
<dbReference type="EMBL" id="GFFW01003314">
    <property type="protein sequence ID" value="JAV41474.1"/>
    <property type="molecule type" value="Transcribed_RNA"/>
</dbReference>
<dbReference type="Ensembl" id="ENSCCNT00000009886.1">
    <property type="protein sequence ID" value="ENSCCNP00000007459.1"/>
    <property type="gene ID" value="ENSCCNG00000007950.1"/>
</dbReference>